<dbReference type="KEGG" id="caul:KCG34_23050"/>
<keyword evidence="16" id="KW-0675">Receptor</keyword>
<comment type="subcellular location">
    <subcellularLocation>
        <location evidence="1 11">Cell outer membrane</location>
        <topology evidence="1 11">Multi-pass membrane protein</topology>
    </subcellularLocation>
</comment>
<protein>
    <submittedName>
        <fullName evidence="16">TonB-dependent receptor</fullName>
    </submittedName>
</protein>
<evidence type="ECO:0000256" key="1">
    <source>
        <dbReference type="ARBA" id="ARBA00004571"/>
    </source>
</evidence>
<keyword evidence="10 11" id="KW-0998">Cell outer membrane</keyword>
<dbReference type="PROSITE" id="PS52016">
    <property type="entry name" value="TONB_DEPENDENT_REC_3"/>
    <property type="match status" value="1"/>
</dbReference>
<accession>A0A975IUU6</accession>
<dbReference type="AlphaFoldDB" id="A0A975IUU6"/>
<evidence type="ECO:0000256" key="10">
    <source>
        <dbReference type="ARBA" id="ARBA00023237"/>
    </source>
</evidence>
<dbReference type="PANTHER" id="PTHR32552:SF81">
    <property type="entry name" value="TONB-DEPENDENT OUTER MEMBRANE RECEPTOR"/>
    <property type="match status" value="1"/>
</dbReference>
<keyword evidence="3 11" id="KW-1134">Transmembrane beta strand</keyword>
<gene>
    <name evidence="16" type="ORF">KCG34_23050</name>
</gene>
<dbReference type="EMBL" id="CP073078">
    <property type="protein sequence ID" value="QUD87884.1"/>
    <property type="molecule type" value="Genomic_DNA"/>
</dbReference>
<evidence type="ECO:0000256" key="7">
    <source>
        <dbReference type="ARBA" id="ARBA00023065"/>
    </source>
</evidence>
<dbReference type="Proteomes" id="UP000676409">
    <property type="component" value="Chromosome"/>
</dbReference>
<evidence type="ECO:0000256" key="3">
    <source>
        <dbReference type="ARBA" id="ARBA00022452"/>
    </source>
</evidence>
<feature type="signal peptide" evidence="13">
    <location>
        <begin position="1"/>
        <end position="19"/>
    </location>
</feature>
<evidence type="ECO:0000256" key="4">
    <source>
        <dbReference type="ARBA" id="ARBA00022496"/>
    </source>
</evidence>
<comment type="similarity">
    <text evidence="11 12">Belongs to the TonB-dependent receptor family.</text>
</comment>
<evidence type="ECO:0000256" key="9">
    <source>
        <dbReference type="ARBA" id="ARBA00023136"/>
    </source>
</evidence>
<dbReference type="SUPFAM" id="SSF56935">
    <property type="entry name" value="Porins"/>
    <property type="match status" value="1"/>
</dbReference>
<dbReference type="GO" id="GO:0006826">
    <property type="term" value="P:iron ion transport"/>
    <property type="evidence" value="ECO:0007669"/>
    <property type="project" value="UniProtKB-KW"/>
</dbReference>
<evidence type="ECO:0000259" key="15">
    <source>
        <dbReference type="Pfam" id="PF07715"/>
    </source>
</evidence>
<keyword evidence="6" id="KW-0408">Iron</keyword>
<feature type="domain" description="TonB-dependent receptor-like beta-barrel" evidence="14">
    <location>
        <begin position="248"/>
        <end position="764"/>
    </location>
</feature>
<evidence type="ECO:0000256" key="8">
    <source>
        <dbReference type="ARBA" id="ARBA00023077"/>
    </source>
</evidence>
<name>A0A975IUU6_9CAUL</name>
<evidence type="ECO:0000256" key="6">
    <source>
        <dbReference type="ARBA" id="ARBA00023004"/>
    </source>
</evidence>
<keyword evidence="7" id="KW-0406">Ion transport</keyword>
<feature type="domain" description="TonB-dependent receptor plug" evidence="15">
    <location>
        <begin position="46"/>
        <end position="157"/>
    </location>
</feature>
<evidence type="ECO:0000259" key="14">
    <source>
        <dbReference type="Pfam" id="PF00593"/>
    </source>
</evidence>
<dbReference type="Gene3D" id="2.40.170.20">
    <property type="entry name" value="TonB-dependent receptor, beta-barrel domain"/>
    <property type="match status" value="1"/>
</dbReference>
<dbReference type="InterPro" id="IPR036942">
    <property type="entry name" value="Beta-barrel_TonB_sf"/>
</dbReference>
<evidence type="ECO:0000256" key="2">
    <source>
        <dbReference type="ARBA" id="ARBA00022448"/>
    </source>
</evidence>
<evidence type="ECO:0000256" key="5">
    <source>
        <dbReference type="ARBA" id="ARBA00022692"/>
    </source>
</evidence>
<evidence type="ECO:0000313" key="16">
    <source>
        <dbReference type="EMBL" id="QUD87884.1"/>
    </source>
</evidence>
<reference evidence="16" key="1">
    <citation type="submission" date="2021-04" db="EMBL/GenBank/DDBJ databases">
        <title>The complete genome sequence of Caulobacter sp. S6.</title>
        <authorList>
            <person name="Tang Y."/>
            <person name="Ouyang W."/>
            <person name="Liu Q."/>
            <person name="Huang B."/>
            <person name="Guo Z."/>
            <person name="Lei P."/>
        </authorList>
    </citation>
    <scope>NUCLEOTIDE SEQUENCE</scope>
    <source>
        <strain evidence="16">S6</strain>
    </source>
</reference>
<keyword evidence="5 11" id="KW-0812">Transmembrane</keyword>
<keyword evidence="8 12" id="KW-0798">TonB box</keyword>
<keyword evidence="2 11" id="KW-0813">Transport</keyword>
<dbReference type="InterPro" id="IPR012910">
    <property type="entry name" value="Plug_dom"/>
</dbReference>
<evidence type="ECO:0000313" key="17">
    <source>
        <dbReference type="Proteomes" id="UP000676409"/>
    </source>
</evidence>
<dbReference type="Pfam" id="PF00593">
    <property type="entry name" value="TonB_dep_Rec_b-barrel"/>
    <property type="match status" value="1"/>
</dbReference>
<evidence type="ECO:0000256" key="12">
    <source>
        <dbReference type="RuleBase" id="RU003357"/>
    </source>
</evidence>
<keyword evidence="13" id="KW-0732">Signal</keyword>
<dbReference type="PANTHER" id="PTHR32552">
    <property type="entry name" value="FERRICHROME IRON RECEPTOR-RELATED"/>
    <property type="match status" value="1"/>
</dbReference>
<keyword evidence="17" id="KW-1185">Reference proteome</keyword>
<dbReference type="InterPro" id="IPR000531">
    <property type="entry name" value="Beta-barrel_TonB"/>
</dbReference>
<keyword evidence="4" id="KW-0410">Iron transport</keyword>
<dbReference type="Pfam" id="PF07715">
    <property type="entry name" value="Plug"/>
    <property type="match status" value="1"/>
</dbReference>
<feature type="chain" id="PRO_5038067556" evidence="13">
    <location>
        <begin position="20"/>
        <end position="804"/>
    </location>
</feature>
<evidence type="ECO:0000256" key="11">
    <source>
        <dbReference type="PROSITE-ProRule" id="PRU01360"/>
    </source>
</evidence>
<sequence length="804" mass="87986">MMLVSGVSAAALSRGAALAADAPAAKDANTVQEVVVTASRSGAQSLQKMSMAISAVNVDKIDKAGQQSLTDLAKYTPSLSITEGAPGFNKFDMRGLATGAYRTSDTSDRSLVAVYVDDTPISVQGQTPDLKVYDLERVEILRGPQGTLYGAGSMAGTVRFITAKPNTHQTFGTLEVAGYDTEHGAGSYNLKGMINMPLIPDTLALRATVYQGEDGGYIDNIGLRNKKDANLARTLQARAALRWTPNDKFTADLAFTTEQSQAYGLNSAFTGLKPYTISTNSPEGTTDDFNLVQLNLDYDAGFANLVSSTAYTHRRIGFHLSDEPTIGYFFQDYTGLPVSSTTYPLYDQPASYNQQVTNSIPAEHYTIDNKVDDFMEEVRLVSKDDGPIKWNVGVFYERQTRNLYQDIPVPGFDTLSYMNYFYGPFSTPNGLYNSKTVDAAFNANDIFSGLQNESEHQVAIFTDDTWHVTRKLDLSAGVRWFDFSEKYYLFEGGVYGVINHVPLTENATQKANGFNPRVNVTYHVSDDFMAYAEAAKGFRYGGANQPVPIGSSGIALTCKNNLASYGYSSAPLNFGPDHLWSYSVGEKGKFADGRVTLNADAYWIDWSDVQTRLLLNCSYFFTDNKGKIQSRGVEAESTIRLTHELTLTASGSYNDSHADGNIPTVGAFDGNTTPYFPKWIASLILYYDRPLENGTLHAQLGYQYRGKEQTTFDPLATIYNATTGVLSPNGASKTFAIIPATNNLSASLAYDLGNYEFGVFGNNLTDGVKETDIGRATYYAIYQAGDRATMARPRTIGARFKVKF</sequence>
<evidence type="ECO:0000256" key="13">
    <source>
        <dbReference type="SAM" id="SignalP"/>
    </source>
</evidence>
<keyword evidence="9 11" id="KW-0472">Membrane</keyword>
<organism evidence="16 17">
    <name type="scientific">Phenylobacterium montanum</name>
    <dbReference type="NCBI Taxonomy" id="2823693"/>
    <lineage>
        <taxon>Bacteria</taxon>
        <taxon>Pseudomonadati</taxon>
        <taxon>Pseudomonadota</taxon>
        <taxon>Alphaproteobacteria</taxon>
        <taxon>Caulobacterales</taxon>
        <taxon>Caulobacteraceae</taxon>
        <taxon>Phenylobacterium</taxon>
    </lineage>
</organism>
<dbReference type="InterPro" id="IPR039426">
    <property type="entry name" value="TonB-dep_rcpt-like"/>
</dbReference>
<dbReference type="GO" id="GO:0009279">
    <property type="term" value="C:cell outer membrane"/>
    <property type="evidence" value="ECO:0007669"/>
    <property type="project" value="UniProtKB-SubCell"/>
</dbReference>
<proteinExistence type="inferred from homology"/>
<dbReference type="RefSeq" id="WP_211937935.1">
    <property type="nucleotide sequence ID" value="NZ_CP073078.1"/>
</dbReference>